<dbReference type="PANTHER" id="PTHR43861:SF1">
    <property type="entry name" value="TRANS-ACONITATE 2-METHYLTRANSFERASE"/>
    <property type="match status" value="1"/>
</dbReference>
<dbReference type="PANTHER" id="PTHR43861">
    <property type="entry name" value="TRANS-ACONITATE 2-METHYLTRANSFERASE-RELATED"/>
    <property type="match status" value="1"/>
</dbReference>
<dbReference type="Gene3D" id="3.40.50.150">
    <property type="entry name" value="Vaccinia Virus protein VP39"/>
    <property type="match status" value="1"/>
</dbReference>
<keyword evidence="3" id="KW-1185">Reference proteome</keyword>
<feature type="domain" description="Methyltransferase" evidence="1">
    <location>
        <begin position="42"/>
        <end position="155"/>
    </location>
</feature>
<name>A0AA39LA37_SARSR</name>
<organism evidence="2 3">
    <name type="scientific">Sarocladium strictum</name>
    <name type="common">Black bundle disease fungus</name>
    <name type="synonym">Acremonium strictum</name>
    <dbReference type="NCBI Taxonomy" id="5046"/>
    <lineage>
        <taxon>Eukaryota</taxon>
        <taxon>Fungi</taxon>
        <taxon>Dikarya</taxon>
        <taxon>Ascomycota</taxon>
        <taxon>Pezizomycotina</taxon>
        <taxon>Sordariomycetes</taxon>
        <taxon>Hypocreomycetidae</taxon>
        <taxon>Hypocreales</taxon>
        <taxon>Sarocladiaceae</taxon>
        <taxon>Sarocladium</taxon>
    </lineage>
</organism>
<dbReference type="CDD" id="cd02440">
    <property type="entry name" value="AdoMet_MTases"/>
    <property type="match status" value="1"/>
</dbReference>
<evidence type="ECO:0000259" key="1">
    <source>
        <dbReference type="Pfam" id="PF13847"/>
    </source>
</evidence>
<sequence>MASPFDTQANLAKRIYSDRASNYEDSWHPDYTSRFMSLVDIKPGDRVMSLACGTGLEIDIAAPLVGAQGLVVGVDVTEAMMAVAKRKLAAEPSLSDRVRLINHDVTNLETCREIEKGDFDWIICSSAFVLFDDPAGVVRQWKQYLRPGGRMAIDITHEHNLRQGLILERVAKRLGIKFPCDRSWNTSSNSFKDILENEGMTVERLEEVEKELGKGDRYYDVSEAEDQFDYIMKSPWSEEMTRGDVVAKARPLFVEEWNAMAVDGKVKVTDNVYVYIAKVAE</sequence>
<dbReference type="Pfam" id="PF13847">
    <property type="entry name" value="Methyltransf_31"/>
    <property type="match status" value="1"/>
</dbReference>
<dbReference type="SUPFAM" id="SSF53335">
    <property type="entry name" value="S-adenosyl-L-methionine-dependent methyltransferases"/>
    <property type="match status" value="1"/>
</dbReference>
<dbReference type="AlphaFoldDB" id="A0AA39LA37"/>
<protein>
    <recommendedName>
        <fullName evidence="1">Methyltransferase domain-containing protein</fullName>
    </recommendedName>
</protein>
<dbReference type="EMBL" id="JAPDFR010000002">
    <property type="protein sequence ID" value="KAK0389702.1"/>
    <property type="molecule type" value="Genomic_DNA"/>
</dbReference>
<dbReference type="InterPro" id="IPR025714">
    <property type="entry name" value="Methyltranfer_dom"/>
</dbReference>
<reference evidence="2" key="1">
    <citation type="submission" date="2022-10" db="EMBL/GenBank/DDBJ databases">
        <title>Determination and structural analysis of whole genome sequence of Sarocladium strictum F4-1.</title>
        <authorList>
            <person name="Hu L."/>
            <person name="Jiang Y."/>
        </authorList>
    </citation>
    <scope>NUCLEOTIDE SEQUENCE</scope>
    <source>
        <strain evidence="2">F4-1</strain>
    </source>
</reference>
<comment type="caution">
    <text evidence="2">The sequence shown here is derived from an EMBL/GenBank/DDBJ whole genome shotgun (WGS) entry which is preliminary data.</text>
</comment>
<proteinExistence type="predicted"/>
<gene>
    <name evidence="2" type="ORF">NLU13_3275</name>
</gene>
<dbReference type="InterPro" id="IPR029063">
    <property type="entry name" value="SAM-dependent_MTases_sf"/>
</dbReference>
<dbReference type="Proteomes" id="UP001175261">
    <property type="component" value="Unassembled WGS sequence"/>
</dbReference>
<accession>A0AA39LA37</accession>
<evidence type="ECO:0000313" key="2">
    <source>
        <dbReference type="EMBL" id="KAK0389702.1"/>
    </source>
</evidence>
<evidence type="ECO:0000313" key="3">
    <source>
        <dbReference type="Proteomes" id="UP001175261"/>
    </source>
</evidence>